<dbReference type="Proteomes" id="UP000701853">
    <property type="component" value="Chromosome 13"/>
</dbReference>
<dbReference type="Gene3D" id="1.25.40.10">
    <property type="entry name" value="Tetratricopeptide repeat domain"/>
    <property type="match status" value="3"/>
</dbReference>
<keyword evidence="4" id="KW-1185">Reference proteome</keyword>
<dbReference type="InterPro" id="IPR000210">
    <property type="entry name" value="BTB/POZ_dom"/>
</dbReference>
<dbReference type="SUPFAM" id="SSF48452">
    <property type="entry name" value="TPR-like"/>
    <property type="match status" value="1"/>
</dbReference>
<dbReference type="InterPro" id="IPR044631">
    <property type="entry name" value="ETO1-like"/>
</dbReference>
<comment type="caution">
    <text evidence="3">The sequence shown here is derived from an EMBL/GenBank/DDBJ whole genome shotgun (WGS) entry which is preliminary data.</text>
</comment>
<comment type="pathway">
    <text evidence="1">Protein modification; protein ubiquitination.</text>
</comment>
<feature type="domain" description="BTB" evidence="2">
    <location>
        <begin position="314"/>
        <end position="414"/>
    </location>
</feature>
<evidence type="ECO:0000313" key="3">
    <source>
        <dbReference type="EMBL" id="KAG8471434.1"/>
    </source>
</evidence>
<gene>
    <name evidence="3" type="ORF">CXB51_036594</name>
</gene>
<dbReference type="Gene3D" id="3.30.710.10">
    <property type="entry name" value="Potassium Channel Kv1.1, Chain A"/>
    <property type="match status" value="1"/>
</dbReference>
<dbReference type="GO" id="GO:0010105">
    <property type="term" value="P:negative regulation of ethylene-activated signaling pathway"/>
    <property type="evidence" value="ECO:0007669"/>
    <property type="project" value="InterPro"/>
</dbReference>
<dbReference type="GO" id="GO:0016567">
    <property type="term" value="P:protein ubiquitination"/>
    <property type="evidence" value="ECO:0007669"/>
    <property type="project" value="UniProtKB-UniPathway"/>
</dbReference>
<accession>A0A8J5XVH9</accession>
<dbReference type="AlphaFoldDB" id="A0A8J5XVH9"/>
<dbReference type="EMBL" id="JAHUZN010000013">
    <property type="protein sequence ID" value="KAG8471434.1"/>
    <property type="molecule type" value="Genomic_DNA"/>
</dbReference>
<dbReference type="SUPFAM" id="SSF54695">
    <property type="entry name" value="POZ domain"/>
    <property type="match status" value="1"/>
</dbReference>
<dbReference type="InterPro" id="IPR019734">
    <property type="entry name" value="TPR_rpt"/>
</dbReference>
<dbReference type="PANTHER" id="PTHR44203">
    <property type="entry name" value="ETO1-RELATED"/>
    <property type="match status" value="1"/>
</dbReference>
<dbReference type="PANTHER" id="PTHR44203:SF3">
    <property type="entry name" value="ETO1-LIKE PROTEIN 2"/>
    <property type="match status" value="1"/>
</dbReference>
<sequence>MAMLVFWLPSQPQHYQQASMFNGHSTSEKTFVYDSFNISLTFCTILMHIEVELLLSLSQSTCPAPYWCLINIGVSNIINHFSFGLTTTPSPIPPKTPFFVLSFLLPCMSHSLVLEERNVRGSNGVNTTGSSSTPGNCRVKFKGSKQKSSKACSGSGAETLIPFGFPRTDHLEPSIEPHLKSIQLIETLADLFRRSEACLESEKSLIYIEQYSILSSLGDPKLLRRCLRAARQHALDVHSKVVLSAWLRYERREDELEGVSPMDCSSRFILECPKATLLSGYDPNSIYDNCKCYQECAKSTDSHISKVKTLEEDSDVSFCVGNKEIDCIRFKIAALSRPLKAMLYGSFKESKSCKINFSHTGISVEGMRAVDLYSRTRRVDLFPPEVVLQLLSFANRFCCEEMKSDCDIHLASLVSCIEDALILIEYGLEERANFLVASCLQVLLRQLPSSLYNPKVMKMFCSFEAKERLASAGHASFILYYFLSQVSMEVNTVSNVTVMLLERLRECAGTKMAKGSSFASTGIFKQGQRYSAYKLMSSVISGYNAVGWMYQERSLYNVGKDKIDDLNTATELDPTLVFPYKYRAVLKAEEKQTTAAISEIDRIIGFKLEPDCLELRAWFFIAIEDYGSALRDVRALFTLDPNYRMFDEHVSGDNLIEFLNLKVEQGSQADCWMQLYDRWSCLDDISSLAVIHQMLVNDPGKSLLRFRQFVLLLRADESISIQRSFEAFFLKAYILADTSVGPESSYVIQLLEEAIRCPSDGLRKGQALNNLVSIYVDCGKLDEATTCYMNALEIKHTRAHQGLAHIHFLRNQRKAAYDEMSKLIEKACSNASVYEKRSEYCDGSMAKNDLNMATRLEPLRTYPYRYRAAVLMDEQKDSEAIKEVSKAIAFKPDLQMLHLRAAFYESIGDLKSAVCDCEAALCLEPNHIDTLDLYNKARGKR</sequence>
<protein>
    <recommendedName>
        <fullName evidence="2">BTB domain-containing protein</fullName>
    </recommendedName>
</protein>
<dbReference type="InterPro" id="IPR011333">
    <property type="entry name" value="SKP1/BTB/POZ_sf"/>
</dbReference>
<dbReference type="InterPro" id="IPR011990">
    <property type="entry name" value="TPR-like_helical_dom_sf"/>
</dbReference>
<evidence type="ECO:0000256" key="1">
    <source>
        <dbReference type="ARBA" id="ARBA00004906"/>
    </source>
</evidence>
<reference evidence="3 4" key="1">
    <citation type="journal article" date="2021" name="bioRxiv">
        <title>The Gossypium anomalum genome as a resource for cotton improvement and evolutionary analysis of hybrid incompatibility.</title>
        <authorList>
            <person name="Grover C.E."/>
            <person name="Yuan D."/>
            <person name="Arick M.A."/>
            <person name="Miller E.R."/>
            <person name="Hu G."/>
            <person name="Peterson D.G."/>
            <person name="Wendel J.F."/>
            <person name="Udall J.A."/>
        </authorList>
    </citation>
    <scope>NUCLEOTIDE SEQUENCE [LARGE SCALE GENOMIC DNA]</scope>
    <source>
        <strain evidence="3">JFW-Udall</strain>
        <tissue evidence="3">Leaf</tissue>
    </source>
</reference>
<dbReference type="SMART" id="SM00028">
    <property type="entry name" value="TPR"/>
    <property type="match status" value="3"/>
</dbReference>
<dbReference type="SMART" id="SM00225">
    <property type="entry name" value="BTB"/>
    <property type="match status" value="1"/>
</dbReference>
<evidence type="ECO:0000259" key="2">
    <source>
        <dbReference type="SMART" id="SM00225"/>
    </source>
</evidence>
<dbReference type="UniPathway" id="UPA00143"/>
<proteinExistence type="predicted"/>
<dbReference type="OrthoDB" id="9997739at2759"/>
<evidence type="ECO:0000313" key="4">
    <source>
        <dbReference type="Proteomes" id="UP000701853"/>
    </source>
</evidence>
<name>A0A8J5XVH9_9ROSI</name>
<dbReference type="Pfam" id="PF13181">
    <property type="entry name" value="TPR_8"/>
    <property type="match status" value="1"/>
</dbReference>
<organism evidence="3 4">
    <name type="scientific">Gossypium anomalum</name>
    <dbReference type="NCBI Taxonomy" id="47600"/>
    <lineage>
        <taxon>Eukaryota</taxon>
        <taxon>Viridiplantae</taxon>
        <taxon>Streptophyta</taxon>
        <taxon>Embryophyta</taxon>
        <taxon>Tracheophyta</taxon>
        <taxon>Spermatophyta</taxon>
        <taxon>Magnoliopsida</taxon>
        <taxon>eudicotyledons</taxon>
        <taxon>Gunneridae</taxon>
        <taxon>Pentapetalae</taxon>
        <taxon>rosids</taxon>
        <taxon>malvids</taxon>
        <taxon>Malvales</taxon>
        <taxon>Malvaceae</taxon>
        <taxon>Malvoideae</taxon>
        <taxon>Gossypium</taxon>
    </lineage>
</organism>